<sequence>MQSGAADETQADVAVVGAGLAGLVCAQRLRQAGLRVVVLEKSRGLGGRLATRRLSGTLSGTCADHGVRYLADQGALTHLLIQTLLQQSLLQPWPTRLEVIESGEHSSPKVAYYTAQNGLTVVAKWLAAKLEIWSGQRLQRLTQTEAGWQLELEAQFDSPANSPLLARSVVMAIPAPQALALLKPLSAELPDLIPAIRSAEFDPCLTVIASYPAEPTEAILPWQAVQLIDHPELSWISLESSKGRDLQIPVLVVQSTPKFAALHLEAEDLQPVGTLLLEQAAATLAANLETALARDRSQPAALQVHRWRYGFVRQPLLERFLSACAPHPLVCSGDWCGGSQIEAALASGLAAAAQIERLLNLNSAQSLEAASPETVFSELMQQLALS</sequence>
<evidence type="ECO:0000259" key="1">
    <source>
        <dbReference type="Pfam" id="PF01593"/>
    </source>
</evidence>
<dbReference type="Gene3D" id="3.50.50.60">
    <property type="entry name" value="FAD/NAD(P)-binding domain"/>
    <property type="match status" value="1"/>
</dbReference>
<dbReference type="Gene3D" id="3.90.660.10">
    <property type="match status" value="1"/>
</dbReference>
<dbReference type="AlphaFoldDB" id="A0A951PCZ8"/>
<name>A0A951PCZ8_9CYAN</name>
<gene>
    <name evidence="2" type="ORF">KME07_17800</name>
</gene>
<proteinExistence type="predicted"/>
<comment type="caution">
    <text evidence="2">The sequence shown here is derived from an EMBL/GenBank/DDBJ whole genome shotgun (WGS) entry which is preliminary data.</text>
</comment>
<dbReference type="PANTHER" id="PTHR16128:SF5">
    <property type="entry name" value="FAD_NAD(P)-BINDING OXIDOREDUCTASE FAMILY PROTEIN"/>
    <property type="match status" value="1"/>
</dbReference>
<protein>
    <submittedName>
        <fullName evidence="2">FAD-dependent oxidoreductase</fullName>
    </submittedName>
</protein>
<dbReference type="PANTHER" id="PTHR16128">
    <property type="entry name" value="FAD/NAD(P)-BINDING OXIDOREDUCTASE FAMILY PROTEIN"/>
    <property type="match status" value="1"/>
</dbReference>
<dbReference type="InterPro" id="IPR036188">
    <property type="entry name" value="FAD/NAD-bd_sf"/>
</dbReference>
<organism evidence="2 3">
    <name type="scientific">Pegethrix bostrychoides GSE-TBD4-15B</name>
    <dbReference type="NCBI Taxonomy" id="2839662"/>
    <lineage>
        <taxon>Bacteria</taxon>
        <taxon>Bacillati</taxon>
        <taxon>Cyanobacteriota</taxon>
        <taxon>Cyanophyceae</taxon>
        <taxon>Oculatellales</taxon>
        <taxon>Oculatellaceae</taxon>
        <taxon>Pegethrix</taxon>
    </lineage>
</organism>
<dbReference type="PRINTS" id="PR00419">
    <property type="entry name" value="ADXRDTASE"/>
</dbReference>
<dbReference type="GO" id="GO:0016491">
    <property type="term" value="F:oxidoreductase activity"/>
    <property type="evidence" value="ECO:0007669"/>
    <property type="project" value="InterPro"/>
</dbReference>
<dbReference type="SUPFAM" id="SSF51905">
    <property type="entry name" value="FAD/NAD(P)-binding domain"/>
    <property type="match status" value="1"/>
</dbReference>
<dbReference type="Pfam" id="PF13450">
    <property type="entry name" value="NAD_binding_8"/>
    <property type="match status" value="1"/>
</dbReference>
<dbReference type="Proteomes" id="UP000707356">
    <property type="component" value="Unassembled WGS sequence"/>
</dbReference>
<accession>A0A951PCZ8</accession>
<dbReference type="Pfam" id="PF01593">
    <property type="entry name" value="Amino_oxidase"/>
    <property type="match status" value="1"/>
</dbReference>
<feature type="domain" description="Amine oxidase" evidence="1">
    <location>
        <begin position="114"/>
        <end position="355"/>
    </location>
</feature>
<dbReference type="EMBL" id="JAHHHV010000075">
    <property type="protein sequence ID" value="MBW4467284.1"/>
    <property type="molecule type" value="Genomic_DNA"/>
</dbReference>
<evidence type="ECO:0000313" key="3">
    <source>
        <dbReference type="Proteomes" id="UP000707356"/>
    </source>
</evidence>
<dbReference type="InterPro" id="IPR002937">
    <property type="entry name" value="Amino_oxidase"/>
</dbReference>
<reference evidence="2" key="1">
    <citation type="submission" date="2021-05" db="EMBL/GenBank/DDBJ databases">
        <authorList>
            <person name="Pietrasiak N."/>
            <person name="Ward R."/>
            <person name="Stajich J.E."/>
            <person name="Kurbessoian T."/>
        </authorList>
    </citation>
    <scope>NUCLEOTIDE SEQUENCE</scope>
    <source>
        <strain evidence="2">GSE-TBD4-15B</strain>
    </source>
</reference>
<evidence type="ECO:0000313" key="2">
    <source>
        <dbReference type="EMBL" id="MBW4467284.1"/>
    </source>
</evidence>
<reference evidence="2" key="2">
    <citation type="journal article" date="2022" name="Microbiol. Resour. Announc.">
        <title>Metagenome Sequencing to Explore Phylogenomics of Terrestrial Cyanobacteria.</title>
        <authorList>
            <person name="Ward R.D."/>
            <person name="Stajich J.E."/>
            <person name="Johansen J.R."/>
            <person name="Huntemann M."/>
            <person name="Clum A."/>
            <person name="Foster B."/>
            <person name="Foster B."/>
            <person name="Roux S."/>
            <person name="Palaniappan K."/>
            <person name="Varghese N."/>
            <person name="Mukherjee S."/>
            <person name="Reddy T.B.K."/>
            <person name="Daum C."/>
            <person name="Copeland A."/>
            <person name="Chen I.A."/>
            <person name="Ivanova N.N."/>
            <person name="Kyrpides N.C."/>
            <person name="Shapiro N."/>
            <person name="Eloe-Fadrosh E.A."/>
            <person name="Pietrasiak N."/>
        </authorList>
    </citation>
    <scope>NUCLEOTIDE SEQUENCE</scope>
    <source>
        <strain evidence="2">GSE-TBD4-15B</strain>
    </source>
</reference>